<keyword evidence="5" id="KW-0460">Magnesium</keyword>
<keyword evidence="7 8" id="KW-0472">Membrane</keyword>
<evidence type="ECO:0000313" key="10">
    <source>
        <dbReference type="EMBL" id="AGH47535.1"/>
    </source>
</evidence>
<comment type="subcellular location">
    <subcellularLocation>
        <location evidence="1">Membrane</location>
        <topology evidence="1">Multi-pass membrane protein</topology>
    </subcellularLocation>
</comment>
<feature type="transmembrane region" description="Helical" evidence="8">
    <location>
        <begin position="18"/>
        <end position="39"/>
    </location>
</feature>
<dbReference type="GO" id="GO:0016020">
    <property type="term" value="C:membrane"/>
    <property type="evidence" value="ECO:0007669"/>
    <property type="project" value="UniProtKB-SubCell"/>
</dbReference>
<gene>
    <name evidence="10" type="ORF">C427_5438</name>
</gene>
<feature type="domain" description="SLC41A/MgtE integral membrane" evidence="9">
    <location>
        <begin position="1"/>
        <end position="35"/>
    </location>
</feature>
<dbReference type="AlphaFoldDB" id="K6Z4I9"/>
<keyword evidence="4 8" id="KW-0812">Transmembrane</keyword>
<dbReference type="eggNOG" id="COG2239">
    <property type="taxonomic scope" value="Bacteria"/>
</dbReference>
<proteinExistence type="inferred from homology"/>
<organism evidence="10 11">
    <name type="scientific">Paraglaciecola psychrophila 170</name>
    <dbReference type="NCBI Taxonomy" id="1129794"/>
    <lineage>
        <taxon>Bacteria</taxon>
        <taxon>Pseudomonadati</taxon>
        <taxon>Pseudomonadota</taxon>
        <taxon>Gammaproteobacteria</taxon>
        <taxon>Alteromonadales</taxon>
        <taxon>Alteromonadaceae</taxon>
        <taxon>Paraglaciecola</taxon>
    </lineage>
</organism>
<evidence type="ECO:0000256" key="6">
    <source>
        <dbReference type="ARBA" id="ARBA00022989"/>
    </source>
</evidence>
<dbReference type="InterPro" id="IPR006667">
    <property type="entry name" value="SLC41_membr_dom"/>
</dbReference>
<dbReference type="HOGENOM" id="CLU_3186909_0_0_6"/>
<evidence type="ECO:0000256" key="1">
    <source>
        <dbReference type="ARBA" id="ARBA00004141"/>
    </source>
</evidence>
<dbReference type="Pfam" id="PF01769">
    <property type="entry name" value="MgtE"/>
    <property type="match status" value="1"/>
</dbReference>
<dbReference type="EMBL" id="CP003837">
    <property type="protein sequence ID" value="AGH47535.1"/>
    <property type="molecule type" value="Genomic_DNA"/>
</dbReference>
<evidence type="ECO:0000256" key="8">
    <source>
        <dbReference type="SAM" id="Phobius"/>
    </source>
</evidence>
<dbReference type="Proteomes" id="UP000011864">
    <property type="component" value="Chromosome"/>
</dbReference>
<evidence type="ECO:0000313" key="11">
    <source>
        <dbReference type="Proteomes" id="UP000011864"/>
    </source>
</evidence>
<evidence type="ECO:0000256" key="5">
    <source>
        <dbReference type="ARBA" id="ARBA00022842"/>
    </source>
</evidence>
<sequence length="46" mass="4926">MPIALKKFGMNPAQSSSIVLTTITDIAGFMSFLGIALLLSDMLPRN</sequence>
<dbReference type="KEGG" id="gps:C427_5438"/>
<reference evidence="10 11" key="1">
    <citation type="journal article" date="2013" name="Genome Announc.">
        <title>Complete Genome Sequence of Glaciecola psychrophila Strain 170T.</title>
        <authorList>
            <person name="Yin J."/>
            <person name="Chen J."/>
            <person name="Liu G."/>
            <person name="Yu Y."/>
            <person name="Song L."/>
            <person name="Wang X."/>
            <person name="Qu X."/>
        </authorList>
    </citation>
    <scope>NUCLEOTIDE SEQUENCE [LARGE SCALE GENOMIC DNA]</scope>
    <source>
        <strain evidence="10 11">170</strain>
    </source>
</reference>
<keyword evidence="6 8" id="KW-1133">Transmembrane helix</keyword>
<evidence type="ECO:0000256" key="3">
    <source>
        <dbReference type="ARBA" id="ARBA00022448"/>
    </source>
</evidence>
<protein>
    <submittedName>
        <fullName evidence="10">Mg2+/Co2+ transporter</fullName>
    </submittedName>
</protein>
<evidence type="ECO:0000256" key="7">
    <source>
        <dbReference type="ARBA" id="ARBA00023136"/>
    </source>
</evidence>
<dbReference type="GO" id="GO:0008324">
    <property type="term" value="F:monoatomic cation transmembrane transporter activity"/>
    <property type="evidence" value="ECO:0007669"/>
    <property type="project" value="InterPro"/>
</dbReference>
<comment type="similarity">
    <text evidence="2">Belongs to the SLC41A transporter family.</text>
</comment>
<evidence type="ECO:0000256" key="4">
    <source>
        <dbReference type="ARBA" id="ARBA00022692"/>
    </source>
</evidence>
<evidence type="ECO:0000259" key="9">
    <source>
        <dbReference type="Pfam" id="PF01769"/>
    </source>
</evidence>
<dbReference type="Gene3D" id="1.10.357.20">
    <property type="entry name" value="SLC41 divalent cation transporters, integral membrane domain"/>
    <property type="match status" value="1"/>
</dbReference>
<dbReference type="InterPro" id="IPR036739">
    <property type="entry name" value="SLC41_membr_dom_sf"/>
</dbReference>
<accession>K6Z4I9</accession>
<dbReference type="PATRIC" id="fig|1129794.4.peg.5419"/>
<keyword evidence="11" id="KW-1185">Reference proteome</keyword>
<keyword evidence="3" id="KW-0813">Transport</keyword>
<dbReference type="SUPFAM" id="SSF161093">
    <property type="entry name" value="MgtE membrane domain-like"/>
    <property type="match status" value="1"/>
</dbReference>
<name>K6Z4I9_9ALTE</name>
<evidence type="ECO:0000256" key="2">
    <source>
        <dbReference type="ARBA" id="ARBA00009749"/>
    </source>
</evidence>